<dbReference type="GO" id="GO:0005634">
    <property type="term" value="C:nucleus"/>
    <property type="evidence" value="ECO:0007669"/>
    <property type="project" value="TreeGrafter"/>
</dbReference>
<proteinExistence type="predicted"/>
<dbReference type="AlphaFoldDB" id="A0A5C3FC47"/>
<dbReference type="PANTHER" id="PTHR46467">
    <property type="entry name" value="TETHER CONTAINING UBX DOMAIN FOR GLUT4"/>
    <property type="match status" value="1"/>
</dbReference>
<dbReference type="PROSITE" id="PS50033">
    <property type="entry name" value="UBX"/>
    <property type="match status" value="1"/>
</dbReference>
<dbReference type="GO" id="GO:0005737">
    <property type="term" value="C:cytoplasm"/>
    <property type="evidence" value="ECO:0007669"/>
    <property type="project" value="TreeGrafter"/>
</dbReference>
<feature type="compositionally biased region" description="Basic and acidic residues" evidence="1">
    <location>
        <begin position="222"/>
        <end position="234"/>
    </location>
</feature>
<name>A0A5C3FC47_9BASI</name>
<feature type="compositionally biased region" description="Polar residues" evidence="1">
    <location>
        <begin position="58"/>
        <end position="69"/>
    </location>
</feature>
<dbReference type="InterPro" id="IPR029071">
    <property type="entry name" value="Ubiquitin-like_domsf"/>
</dbReference>
<feature type="domain" description="UBX" evidence="2">
    <location>
        <begin position="93"/>
        <end position="178"/>
    </location>
</feature>
<reference evidence="3 4" key="1">
    <citation type="submission" date="2018-03" db="EMBL/GenBank/DDBJ databases">
        <authorList>
            <person name="Guldener U."/>
        </authorList>
    </citation>
    <scope>NUCLEOTIDE SEQUENCE [LARGE SCALE GENOMIC DNA]</scope>
    <source>
        <strain evidence="3 4">DAOM196992</strain>
    </source>
</reference>
<dbReference type="PANTHER" id="PTHR46467:SF1">
    <property type="entry name" value="TETHER CONTAINING UBX DOMAIN FOR GLUT4"/>
    <property type="match status" value="1"/>
</dbReference>
<dbReference type="EMBL" id="OOIP01000033">
    <property type="protein sequence ID" value="SPO41928.1"/>
    <property type="molecule type" value="Genomic_DNA"/>
</dbReference>
<feature type="region of interest" description="Disordered" evidence="1">
    <location>
        <begin position="203"/>
        <end position="249"/>
    </location>
</feature>
<protein>
    <recommendedName>
        <fullName evidence="2">UBX domain-containing protein</fullName>
    </recommendedName>
</protein>
<evidence type="ECO:0000256" key="1">
    <source>
        <dbReference type="SAM" id="MobiDB-lite"/>
    </source>
</evidence>
<evidence type="ECO:0000313" key="3">
    <source>
        <dbReference type="EMBL" id="SPO41928.1"/>
    </source>
</evidence>
<dbReference type="Gene3D" id="3.10.20.90">
    <property type="entry name" value="Phosphatidylinositol 3-kinase Catalytic Subunit, Chain A, domain 1"/>
    <property type="match status" value="1"/>
</dbReference>
<dbReference type="CDD" id="cd01767">
    <property type="entry name" value="UBX"/>
    <property type="match status" value="1"/>
</dbReference>
<dbReference type="SUPFAM" id="SSF54236">
    <property type="entry name" value="Ubiquitin-like"/>
    <property type="match status" value="1"/>
</dbReference>
<feature type="compositionally biased region" description="Low complexity" evidence="1">
    <location>
        <begin position="211"/>
        <end position="221"/>
    </location>
</feature>
<dbReference type="GO" id="GO:0012506">
    <property type="term" value="C:vesicle membrane"/>
    <property type="evidence" value="ECO:0007669"/>
    <property type="project" value="TreeGrafter"/>
</dbReference>
<accession>A0A5C3FC47</accession>
<dbReference type="Proteomes" id="UP000323386">
    <property type="component" value="Unassembled WGS sequence"/>
</dbReference>
<sequence length="249" mass="27235">MSQQPAPASSDLAQPPPTASASSSAVPWSEVRYFHPPSGTTSSIPPPPSTDPEPTASELKSTFLSSSRPPTGPDAPLLTAAARARLYPPKPRKTYTSIRLRLRFPDRSMLEALLPVSATIADVFALLQHHLDPAVAAAAGSQAVLWQTMPRTEWRDTERDRSVRLDSLGWAPNALVNVKWTDDATMNRSSWLKDELRNAAAPVPVPSWDEAASAPASQQQPHQRDDTKKDDGKKVRMRSQGDQRAFSVW</sequence>
<organism evidence="3 4">
    <name type="scientific">Pseudozyma flocculosa</name>
    <dbReference type="NCBI Taxonomy" id="84751"/>
    <lineage>
        <taxon>Eukaryota</taxon>
        <taxon>Fungi</taxon>
        <taxon>Dikarya</taxon>
        <taxon>Basidiomycota</taxon>
        <taxon>Ustilaginomycotina</taxon>
        <taxon>Ustilaginomycetes</taxon>
        <taxon>Ustilaginales</taxon>
        <taxon>Ustilaginaceae</taxon>
        <taxon>Pseudozyma</taxon>
    </lineage>
</organism>
<gene>
    <name evidence="3" type="ORF">PSFLO_07411</name>
</gene>
<evidence type="ECO:0000313" key="4">
    <source>
        <dbReference type="Proteomes" id="UP000323386"/>
    </source>
</evidence>
<feature type="region of interest" description="Disordered" evidence="1">
    <location>
        <begin position="1"/>
        <end position="76"/>
    </location>
</feature>
<evidence type="ECO:0000259" key="2">
    <source>
        <dbReference type="PROSITE" id="PS50033"/>
    </source>
</evidence>
<dbReference type="GO" id="GO:0006886">
    <property type="term" value="P:intracellular protein transport"/>
    <property type="evidence" value="ECO:0007669"/>
    <property type="project" value="TreeGrafter"/>
</dbReference>
<dbReference type="OrthoDB" id="440781at2759"/>
<keyword evidence="4" id="KW-1185">Reference proteome</keyword>
<dbReference type="InterPro" id="IPR001012">
    <property type="entry name" value="UBX_dom"/>
</dbReference>